<feature type="domain" description="FUZ/MON1/HPS1 first Longin" evidence="2">
    <location>
        <begin position="2"/>
        <end position="133"/>
    </location>
</feature>
<dbReference type="Proteomes" id="UP000085678">
    <property type="component" value="Unplaced"/>
</dbReference>
<proteinExistence type="predicted"/>
<dbReference type="Pfam" id="PF19037">
    <property type="entry name" value="Fuz_longin_2"/>
    <property type="match status" value="1"/>
</dbReference>
<dbReference type="GO" id="GO:0031085">
    <property type="term" value="C:BLOC-3 complex"/>
    <property type="evidence" value="ECO:0007669"/>
    <property type="project" value="TreeGrafter"/>
</dbReference>
<evidence type="ECO:0000313" key="5">
    <source>
        <dbReference type="Proteomes" id="UP000085678"/>
    </source>
</evidence>
<dbReference type="OrthoDB" id="10255234at2759"/>
<dbReference type="KEGG" id="lak:106159526"/>
<dbReference type="Pfam" id="PF19036">
    <property type="entry name" value="Fuz_longin_1"/>
    <property type="match status" value="1"/>
</dbReference>
<dbReference type="AlphaFoldDB" id="A0A1S3HZ31"/>
<evidence type="ECO:0000313" key="6">
    <source>
        <dbReference type="RefSeq" id="XP_013391280.1"/>
    </source>
</evidence>
<dbReference type="PANTHER" id="PTHR12761">
    <property type="entry name" value="HERMANSKY-PUDLAK SYNDROME PROTEIN 1"/>
    <property type="match status" value="1"/>
</dbReference>
<dbReference type="Pfam" id="PF19038">
    <property type="entry name" value="Fuz_longin_3"/>
    <property type="match status" value="1"/>
</dbReference>
<dbReference type="InterPro" id="IPR026053">
    <property type="entry name" value="HPS1"/>
</dbReference>
<dbReference type="RefSeq" id="XP_013391280.1">
    <property type="nucleotide sequence ID" value="XM_013535826.2"/>
</dbReference>
<dbReference type="GeneID" id="106159526"/>
<sequence length="579" mass="66258">MKGILVFSELNDILFVNTDHDFKLHLRRKALEAQLIQAEDFQKDELDSNVIVQLFSPLVNSQRFMIETVQNPYTSIECENGFLFVFKQFQDQLHIAINGDGSEAEDFLHRKLLVFQRLLSFLFGPAIERLRPDLTAARKATWSRVSHLVDTWCTLVESDQAFLVEAFERLNVNQAVNGMCISILESCLEKLRSGEDRNAIHALLLVNTKLLALFSSRNAWELQSSDMLLLTLLVQSQFRLTPEDASAEFTDTVTHNTVKETKTPLLRKKTLSFQSLADDDSNESDQEQFFDPRATPVDDSNTSVHTPPLPGGALEVHVDKAVQDVDSKWNKIEKDKVVSYLNQPKRHSLPSPKLENSINSLYKSLKDLFSSLYLLGDEQLSNSVIYGLQSHAKGRLDDYKDYLAVKAQRNITMTNYLEEFPGLVHFIYIDRSTDQLTAPSINITMEDLPEKADVTQNIKSKIWSIVRWFQIKLQQGFTTMTVRDGDFFYSYCLWFEDSGGNIIAPLRPFHGGSLEHPPGIIAENSYRLLRRQCFPGISLSGVYCYELVCVHIGLVPTKYVVDHWRRLYALLWESSEILW</sequence>
<organism evidence="5 6">
    <name type="scientific">Lingula anatina</name>
    <name type="common">Brachiopod</name>
    <name type="synonym">Lingula unguis</name>
    <dbReference type="NCBI Taxonomy" id="7574"/>
    <lineage>
        <taxon>Eukaryota</taxon>
        <taxon>Metazoa</taxon>
        <taxon>Spiralia</taxon>
        <taxon>Lophotrochozoa</taxon>
        <taxon>Brachiopoda</taxon>
        <taxon>Linguliformea</taxon>
        <taxon>Lingulata</taxon>
        <taxon>Lingulida</taxon>
        <taxon>Linguloidea</taxon>
        <taxon>Lingulidae</taxon>
        <taxon>Lingula</taxon>
    </lineage>
</organism>
<keyword evidence="5" id="KW-1185">Reference proteome</keyword>
<accession>A0A1S3HZ31</accession>
<dbReference type="GO" id="GO:0016192">
    <property type="term" value="P:vesicle-mediated transport"/>
    <property type="evidence" value="ECO:0007669"/>
    <property type="project" value="InterPro"/>
</dbReference>
<dbReference type="InterPro" id="IPR043972">
    <property type="entry name" value="FUZ/MON1/HPS1_longin_1"/>
</dbReference>
<feature type="domain" description="FUZ/MON1/HPS1 third Longin" evidence="4">
    <location>
        <begin position="422"/>
        <end position="573"/>
    </location>
</feature>
<dbReference type="STRING" id="7574.A0A1S3HZ31"/>
<dbReference type="InterPro" id="IPR043971">
    <property type="entry name" value="FUZ/MON1/HPS1_longin_2"/>
</dbReference>
<feature type="region of interest" description="Disordered" evidence="1">
    <location>
        <begin position="277"/>
        <end position="304"/>
    </location>
</feature>
<feature type="compositionally biased region" description="Acidic residues" evidence="1">
    <location>
        <begin position="277"/>
        <end position="288"/>
    </location>
</feature>
<dbReference type="InterPro" id="IPR043970">
    <property type="entry name" value="FUZ/MON1/HPS1_longin_3"/>
</dbReference>
<feature type="domain" description="FUZ/MON1/HPS1 second Longin" evidence="3">
    <location>
        <begin position="198"/>
        <end position="241"/>
    </location>
</feature>
<evidence type="ECO:0000259" key="4">
    <source>
        <dbReference type="Pfam" id="PF19038"/>
    </source>
</evidence>
<protein>
    <submittedName>
        <fullName evidence="6">Uncharacterized protein LOC106159526</fullName>
    </submittedName>
</protein>
<dbReference type="PANTHER" id="PTHR12761:SF1">
    <property type="entry name" value="BLOC-3 COMPLEX MEMBER HPS1"/>
    <property type="match status" value="1"/>
</dbReference>
<evidence type="ECO:0000259" key="3">
    <source>
        <dbReference type="Pfam" id="PF19037"/>
    </source>
</evidence>
<dbReference type="InParanoid" id="A0A1S3HZ31"/>
<reference evidence="6" key="1">
    <citation type="submission" date="2025-08" db="UniProtKB">
        <authorList>
            <consortium name="RefSeq"/>
        </authorList>
    </citation>
    <scope>IDENTIFICATION</scope>
    <source>
        <tissue evidence="6">Gonads</tissue>
    </source>
</reference>
<gene>
    <name evidence="6" type="primary">LOC106159526</name>
</gene>
<dbReference type="FunCoup" id="A0A1S3HZ31">
    <property type="interactions" value="15"/>
</dbReference>
<dbReference type="GO" id="GO:0005085">
    <property type="term" value="F:guanyl-nucleotide exchange factor activity"/>
    <property type="evidence" value="ECO:0007669"/>
    <property type="project" value="TreeGrafter"/>
</dbReference>
<name>A0A1S3HZ31_LINAN</name>
<evidence type="ECO:0000259" key="2">
    <source>
        <dbReference type="Pfam" id="PF19036"/>
    </source>
</evidence>
<evidence type="ECO:0000256" key="1">
    <source>
        <dbReference type="SAM" id="MobiDB-lite"/>
    </source>
</evidence>